<evidence type="ECO:0000256" key="7">
    <source>
        <dbReference type="ARBA" id="ARBA00042002"/>
    </source>
</evidence>
<dbReference type="InterPro" id="IPR010282">
    <property type="entry name" value="Uncharacterised_HutD/Ves"/>
</dbReference>
<dbReference type="KEGG" id="bph:Bphy_7804"/>
<evidence type="ECO:0000259" key="9">
    <source>
        <dbReference type="SMART" id="SM00893"/>
    </source>
</evidence>
<name>B2JYH3_PARP8</name>
<dbReference type="EMBL" id="CP001046">
    <property type="protein sequence ID" value="ACC76681.1"/>
    <property type="molecule type" value="Genomic_DNA"/>
</dbReference>
<keyword evidence="10" id="KW-0614">Plasmid</keyword>
<dbReference type="SUPFAM" id="SSF51182">
    <property type="entry name" value="RmlC-like cupins"/>
    <property type="match status" value="1"/>
</dbReference>
<evidence type="ECO:0000256" key="3">
    <source>
        <dbReference type="ARBA" id="ARBA00016797"/>
    </source>
</evidence>
<protein>
    <recommendedName>
        <fullName evidence="3">Electron transfer flavoprotein subunit beta</fullName>
    </recommendedName>
    <alternativeName>
        <fullName evidence="7">Electron transfer flavoprotein small subunit</fullName>
    </alternativeName>
</protein>
<organism evidence="10 11">
    <name type="scientific">Paraburkholderia phymatum (strain DSM 17167 / CIP 108236 / LMG 21445 / STM815)</name>
    <name type="common">Burkholderia phymatum</name>
    <dbReference type="NCBI Taxonomy" id="391038"/>
    <lineage>
        <taxon>Bacteria</taxon>
        <taxon>Pseudomonadati</taxon>
        <taxon>Pseudomonadota</taxon>
        <taxon>Betaproteobacteria</taxon>
        <taxon>Burkholderiales</taxon>
        <taxon>Burkholderiaceae</taxon>
        <taxon>Paraburkholderia</taxon>
    </lineage>
</organism>
<sequence length="446" mass="47695">MRMLAEDVDGGWRISLADVERDGPYSRFAGMTRVSLVMQGAGVTLDEGTTRVELQPGRPSEYDGGTTWQATLRDGPVIKLNAMAARGRYHAHITLLYETTYVQAGCFVLVVTLCGSCIVSATDSGDAIVLDAAHVATRLADGPALEIAPSRDEDTGKVSNEAPTQAPAPYGALVIIEPVSRGWHAAHADSLPIRKACMKVMAAVKRVVDYNVKVRVKADQTGVDIGNVKMSMNPFDEIAIEAATRLKEASHASDVIAVTCGPTQSAETLRTALAIGADRALHIQTDVELQPLAVAKLLKAAVEREQPQLVILGKQAIDDDAGQTGQLLAALLDWPQATFASAIEIQGNTVTVTREVDGGFEVIELDLPAIVTTDLRLNEPRYVTLPSIMKAKKKPLDILTPAELGVDPAPRLKTLKVVEPAARKAGVRVPDVATLIDKLRNEAKVI</sequence>
<dbReference type="InterPro" id="IPR000049">
    <property type="entry name" value="ET-Flavoprotein_bsu_CS"/>
</dbReference>
<dbReference type="PROSITE" id="PS01065">
    <property type="entry name" value="ETF_BETA"/>
    <property type="match status" value="1"/>
</dbReference>
<feature type="domain" description="Electron transfer flavoprotein alpha/beta-subunit N-terminal" evidence="9">
    <location>
        <begin position="220"/>
        <end position="408"/>
    </location>
</feature>
<keyword evidence="11" id="KW-1185">Reference proteome</keyword>
<dbReference type="AlphaFoldDB" id="B2JYH3"/>
<dbReference type="SMART" id="SM00893">
    <property type="entry name" value="ETF"/>
    <property type="match status" value="1"/>
</dbReference>
<keyword evidence="5" id="KW-0249">Electron transport</keyword>
<dbReference type="InterPro" id="IPR012255">
    <property type="entry name" value="ETF_b"/>
</dbReference>
<evidence type="ECO:0000256" key="5">
    <source>
        <dbReference type="ARBA" id="ARBA00022982"/>
    </source>
</evidence>
<evidence type="ECO:0000256" key="2">
    <source>
        <dbReference type="ARBA" id="ARBA00011355"/>
    </source>
</evidence>
<evidence type="ECO:0000256" key="8">
    <source>
        <dbReference type="ARBA" id="ARBA00049933"/>
    </source>
</evidence>
<proteinExistence type="inferred from homology"/>
<dbReference type="InterPro" id="IPR014710">
    <property type="entry name" value="RmlC-like_jellyroll"/>
</dbReference>
<dbReference type="SUPFAM" id="SSF52402">
    <property type="entry name" value="Adenine nucleotide alpha hydrolases-like"/>
    <property type="match status" value="1"/>
</dbReference>
<evidence type="ECO:0000313" key="11">
    <source>
        <dbReference type="Proteomes" id="UP000001192"/>
    </source>
</evidence>
<comment type="subunit">
    <text evidence="2">Heterodimer of an alpha and a beta subunit.</text>
</comment>
<dbReference type="Pfam" id="PF05962">
    <property type="entry name" value="HutD"/>
    <property type="match status" value="1"/>
</dbReference>
<comment type="similarity">
    <text evidence="1">Belongs to the ETF beta-subunit/FixA family.</text>
</comment>
<accession>B2JYH3</accession>
<dbReference type="GO" id="GO:0046395">
    <property type="term" value="P:carboxylic acid catabolic process"/>
    <property type="evidence" value="ECO:0007669"/>
    <property type="project" value="UniProtKB-ARBA"/>
</dbReference>
<gene>
    <name evidence="10" type="ordered locus">Bphy_7804</name>
</gene>
<geneLocation type="plasmid" evidence="10 11">
    <name>pBPHY02</name>
</geneLocation>
<dbReference type="InterPro" id="IPR014730">
    <property type="entry name" value="ETF_a/b_N"/>
</dbReference>
<dbReference type="eggNOG" id="COG2086">
    <property type="taxonomic scope" value="Bacteria"/>
</dbReference>
<reference evidence="11" key="1">
    <citation type="journal article" date="2014" name="Stand. Genomic Sci.">
        <title>Complete genome sequence of Burkholderia phymatum STM815(T), a broad host range and efficient nitrogen-fixing symbiont of Mimosa species.</title>
        <authorList>
            <person name="Moulin L."/>
            <person name="Klonowska A."/>
            <person name="Caroline B."/>
            <person name="Booth K."/>
            <person name="Vriezen J.A."/>
            <person name="Melkonian R."/>
            <person name="James E.K."/>
            <person name="Young J.P."/>
            <person name="Bena G."/>
            <person name="Hauser L."/>
            <person name="Land M."/>
            <person name="Kyrpides N."/>
            <person name="Bruce D."/>
            <person name="Chain P."/>
            <person name="Copeland A."/>
            <person name="Pitluck S."/>
            <person name="Woyke T."/>
            <person name="Lizotte-Waniewski M."/>
            <person name="Bristow J."/>
            <person name="Riley M."/>
        </authorList>
    </citation>
    <scope>NUCLEOTIDE SEQUENCE [LARGE SCALE GENOMIC DNA]</scope>
    <source>
        <strain evidence="11">DSM 17167 / CIP 108236 / LMG 21445 / STM815</strain>
        <plasmid evidence="11">Plasmid pBPHY02</plasmid>
    </source>
</reference>
<dbReference type="PANTHER" id="PTHR21294:SF8">
    <property type="entry name" value="ELECTRON TRANSFER FLAVOPROTEIN SUBUNIT BETA"/>
    <property type="match status" value="1"/>
</dbReference>
<evidence type="ECO:0000313" key="10">
    <source>
        <dbReference type="EMBL" id="ACC76681.1"/>
    </source>
</evidence>
<evidence type="ECO:0000256" key="6">
    <source>
        <dbReference type="ARBA" id="ARBA00025649"/>
    </source>
</evidence>
<dbReference type="InterPro" id="IPR011051">
    <property type="entry name" value="RmlC_Cupin_sf"/>
</dbReference>
<dbReference type="InterPro" id="IPR033948">
    <property type="entry name" value="ETF_beta_N"/>
</dbReference>
<comment type="cofactor">
    <cofactor evidence="8">
        <name>AMP</name>
        <dbReference type="ChEBI" id="CHEBI:456215"/>
    </cofactor>
</comment>
<dbReference type="FunFam" id="3.40.50.620:FF:000011">
    <property type="entry name" value="Electron transfer flavoprotein subunit beta"/>
    <property type="match status" value="1"/>
</dbReference>
<keyword evidence="4" id="KW-0813">Transport</keyword>
<dbReference type="PANTHER" id="PTHR21294">
    <property type="entry name" value="ELECTRON TRANSFER FLAVOPROTEIN BETA-SUBUNIT"/>
    <property type="match status" value="1"/>
</dbReference>
<comment type="function">
    <text evidence="6">The electron transfer flavoprotein serves as a specific electron acceptor for other dehydrogenases. It transfers the electrons to the main respiratory chain via ETF-ubiquinone oxidoreductase (ETF dehydrogenase).</text>
</comment>
<dbReference type="Gene3D" id="2.60.120.10">
    <property type="entry name" value="Jelly Rolls"/>
    <property type="match status" value="1"/>
</dbReference>
<evidence type="ECO:0000256" key="1">
    <source>
        <dbReference type="ARBA" id="ARBA00007557"/>
    </source>
</evidence>
<evidence type="ECO:0000256" key="4">
    <source>
        <dbReference type="ARBA" id="ARBA00022448"/>
    </source>
</evidence>
<dbReference type="Proteomes" id="UP000001192">
    <property type="component" value="Plasmid pBPHY02"/>
</dbReference>
<dbReference type="Gene3D" id="3.40.50.620">
    <property type="entry name" value="HUPs"/>
    <property type="match status" value="1"/>
</dbReference>
<dbReference type="Pfam" id="PF01012">
    <property type="entry name" value="ETF"/>
    <property type="match status" value="1"/>
</dbReference>
<dbReference type="GO" id="GO:0009055">
    <property type="term" value="F:electron transfer activity"/>
    <property type="evidence" value="ECO:0007669"/>
    <property type="project" value="InterPro"/>
</dbReference>
<dbReference type="HOGENOM" id="CLU_613481_0_0_4"/>
<dbReference type="InterPro" id="IPR014729">
    <property type="entry name" value="Rossmann-like_a/b/a_fold"/>
</dbReference>
<dbReference type="CDD" id="cd01714">
    <property type="entry name" value="ETF_beta"/>
    <property type="match status" value="1"/>
</dbReference>